<keyword evidence="2" id="KW-0472">Membrane</keyword>
<comment type="caution">
    <text evidence="4">The sequence shown here is derived from an EMBL/GenBank/DDBJ whole genome shotgun (WGS) entry which is preliminary data.</text>
</comment>
<dbReference type="AlphaFoldDB" id="A0A812VBD0"/>
<keyword evidence="3" id="KW-0732">Signal</keyword>
<evidence type="ECO:0000313" key="5">
    <source>
        <dbReference type="Proteomes" id="UP000604046"/>
    </source>
</evidence>
<keyword evidence="2" id="KW-0812">Transmembrane</keyword>
<dbReference type="OrthoDB" id="10395622at2759"/>
<feature type="signal peptide" evidence="3">
    <location>
        <begin position="1"/>
        <end position="15"/>
    </location>
</feature>
<feature type="transmembrane region" description="Helical" evidence="2">
    <location>
        <begin position="130"/>
        <end position="156"/>
    </location>
</feature>
<protein>
    <submittedName>
        <fullName evidence="4">Gnf1 protein</fullName>
    </submittedName>
</protein>
<evidence type="ECO:0000256" key="3">
    <source>
        <dbReference type="SAM" id="SignalP"/>
    </source>
</evidence>
<feature type="transmembrane region" description="Helical" evidence="2">
    <location>
        <begin position="77"/>
        <end position="98"/>
    </location>
</feature>
<feature type="transmembrane region" description="Helical" evidence="2">
    <location>
        <begin position="105"/>
        <end position="124"/>
    </location>
</feature>
<name>A0A812VBD0_9DINO</name>
<reference evidence="4" key="1">
    <citation type="submission" date="2021-02" db="EMBL/GenBank/DDBJ databases">
        <authorList>
            <person name="Dougan E. K."/>
            <person name="Rhodes N."/>
            <person name="Thang M."/>
            <person name="Chan C."/>
        </authorList>
    </citation>
    <scope>NUCLEOTIDE SEQUENCE</scope>
</reference>
<feature type="chain" id="PRO_5032878093" evidence="3">
    <location>
        <begin position="16"/>
        <end position="424"/>
    </location>
</feature>
<feature type="transmembrane region" description="Helical" evidence="2">
    <location>
        <begin position="208"/>
        <end position="229"/>
    </location>
</feature>
<feature type="compositionally biased region" description="Polar residues" evidence="1">
    <location>
        <begin position="47"/>
        <end position="63"/>
    </location>
</feature>
<accession>A0A812VBD0</accession>
<feature type="transmembrane region" description="Helical" evidence="2">
    <location>
        <begin position="177"/>
        <end position="196"/>
    </location>
</feature>
<proteinExistence type="predicted"/>
<dbReference type="Proteomes" id="UP000604046">
    <property type="component" value="Unassembled WGS sequence"/>
</dbReference>
<evidence type="ECO:0000313" key="4">
    <source>
        <dbReference type="EMBL" id="CAE7607922.1"/>
    </source>
</evidence>
<keyword evidence="5" id="KW-1185">Reference proteome</keyword>
<sequence>MAWRWLVLFPCLCAADNIQNQAVCGELAEEQWDRLTLLQIELAIQPNSTGNSSQARSAPTAKSQPDARRGLKEHFQWWIPLLRMSLLCLTFVIAHGWLFRRWKAIFLFLIPLELVTYPSSIAAMEENHVFFWAKAFSVALALEVVAALCVACAPDAAAWPLNGCIHPFCARHLKGRFWPFMVLYLALSVNILEAVLTDLAHQRTLNVLAGLCLIASTPLPGAILFQYPLDLIRKYNMRAQADLQGLDATEEDLKARVSDWYVTLLQTGSSSVPFADFCCRLPLSWIWLYTSWNACFMLDISILTDWNLAVLLVPLLEGHRISSVSQIHGVASYPWMNSHWLQARTFSLWLWFSIQGPLHKDYFDNAFAFRDWFQLTQHEEDEVAHYWGAFNLLWAVIHLAWFWHRAYRLSQASTYEKEATSGVD</sequence>
<organism evidence="4 5">
    <name type="scientific">Symbiodinium natans</name>
    <dbReference type="NCBI Taxonomy" id="878477"/>
    <lineage>
        <taxon>Eukaryota</taxon>
        <taxon>Sar</taxon>
        <taxon>Alveolata</taxon>
        <taxon>Dinophyceae</taxon>
        <taxon>Suessiales</taxon>
        <taxon>Symbiodiniaceae</taxon>
        <taxon>Symbiodinium</taxon>
    </lineage>
</organism>
<evidence type="ECO:0000256" key="1">
    <source>
        <dbReference type="SAM" id="MobiDB-lite"/>
    </source>
</evidence>
<dbReference type="EMBL" id="CAJNDS010002815">
    <property type="protein sequence ID" value="CAE7607922.1"/>
    <property type="molecule type" value="Genomic_DNA"/>
</dbReference>
<keyword evidence="2" id="KW-1133">Transmembrane helix</keyword>
<evidence type="ECO:0000256" key="2">
    <source>
        <dbReference type="SAM" id="Phobius"/>
    </source>
</evidence>
<feature type="region of interest" description="Disordered" evidence="1">
    <location>
        <begin position="47"/>
        <end position="67"/>
    </location>
</feature>
<gene>
    <name evidence="4" type="primary">Gnf1</name>
    <name evidence="4" type="ORF">SNAT2548_LOCUS34565</name>
</gene>